<dbReference type="EMBL" id="GGEC01058705">
    <property type="protein sequence ID" value="MBX39189.1"/>
    <property type="molecule type" value="Transcribed_RNA"/>
</dbReference>
<accession>A0A2P2N9P3</accession>
<organism evidence="1">
    <name type="scientific">Rhizophora mucronata</name>
    <name type="common">Asiatic mangrove</name>
    <dbReference type="NCBI Taxonomy" id="61149"/>
    <lineage>
        <taxon>Eukaryota</taxon>
        <taxon>Viridiplantae</taxon>
        <taxon>Streptophyta</taxon>
        <taxon>Embryophyta</taxon>
        <taxon>Tracheophyta</taxon>
        <taxon>Spermatophyta</taxon>
        <taxon>Magnoliopsida</taxon>
        <taxon>eudicotyledons</taxon>
        <taxon>Gunneridae</taxon>
        <taxon>Pentapetalae</taxon>
        <taxon>rosids</taxon>
        <taxon>fabids</taxon>
        <taxon>Malpighiales</taxon>
        <taxon>Rhizophoraceae</taxon>
        <taxon>Rhizophora</taxon>
    </lineage>
</organism>
<sequence>MPFSYFLDTILVCGGN</sequence>
<proteinExistence type="predicted"/>
<protein>
    <submittedName>
        <fullName evidence="1">Uncharacterized protein</fullName>
    </submittedName>
</protein>
<name>A0A2P2N9P3_RHIMU</name>
<evidence type="ECO:0000313" key="1">
    <source>
        <dbReference type="EMBL" id="MBX39189.1"/>
    </source>
</evidence>
<dbReference type="AlphaFoldDB" id="A0A2P2N9P3"/>
<reference evidence="1" key="1">
    <citation type="submission" date="2018-02" db="EMBL/GenBank/DDBJ databases">
        <title>Rhizophora mucronata_Transcriptome.</title>
        <authorList>
            <person name="Meera S.P."/>
            <person name="Sreeshan A."/>
            <person name="Augustine A."/>
        </authorList>
    </citation>
    <scope>NUCLEOTIDE SEQUENCE</scope>
    <source>
        <tissue evidence="1">Leaf</tissue>
    </source>
</reference>